<dbReference type="Gene3D" id="3.40.630.10">
    <property type="entry name" value="Zn peptidases"/>
    <property type="match status" value="1"/>
</dbReference>
<dbReference type="SUPFAM" id="SSF55031">
    <property type="entry name" value="Bacterial exopeptidase dimerisation domain"/>
    <property type="match status" value="1"/>
</dbReference>
<dbReference type="eggNOG" id="COG0624">
    <property type="taxonomic scope" value="Bacteria"/>
</dbReference>
<dbReference type="InterPro" id="IPR010964">
    <property type="entry name" value="M20A_pepV-rel"/>
</dbReference>
<comment type="caution">
    <text evidence="10">The sequence shown here is derived from an EMBL/GenBank/DDBJ whole genome shotgun (WGS) entry which is preliminary data.</text>
</comment>
<gene>
    <name evidence="10" type="ORF">IV74_GL001705</name>
</gene>
<dbReference type="GO" id="GO:0006526">
    <property type="term" value="P:L-arginine biosynthetic process"/>
    <property type="evidence" value="ECO:0007669"/>
    <property type="project" value="TreeGrafter"/>
</dbReference>
<dbReference type="Pfam" id="PF01546">
    <property type="entry name" value="Peptidase_M20"/>
    <property type="match status" value="1"/>
</dbReference>
<evidence type="ECO:0000256" key="4">
    <source>
        <dbReference type="ARBA" id="ARBA00022723"/>
    </source>
</evidence>
<keyword evidence="4" id="KW-0479">Metal-binding</keyword>
<dbReference type="NCBIfam" id="TIGR01887">
    <property type="entry name" value="dipeptidaselike"/>
    <property type="match status" value="1"/>
</dbReference>
<keyword evidence="6" id="KW-0862">Zinc</keyword>
<dbReference type="RefSeq" id="WP_034573237.1">
    <property type="nucleotide sequence ID" value="NZ_JQBS01000004.1"/>
</dbReference>
<dbReference type="InterPro" id="IPR001261">
    <property type="entry name" value="ArgE/DapE_CS"/>
</dbReference>
<dbReference type="NCBIfam" id="NF005542">
    <property type="entry name" value="PRK07205.1"/>
    <property type="match status" value="1"/>
</dbReference>
<dbReference type="Gene3D" id="3.30.70.360">
    <property type="match status" value="2"/>
</dbReference>
<dbReference type="AlphaFoldDB" id="A0A0R2HYQ1"/>
<dbReference type="InterPro" id="IPR011650">
    <property type="entry name" value="Peptidase_M20_dimer"/>
</dbReference>
<dbReference type="Pfam" id="PF07687">
    <property type="entry name" value="M20_dimer"/>
    <property type="match status" value="1"/>
</dbReference>
<keyword evidence="5" id="KW-0378">Hydrolase</keyword>
<keyword evidence="11" id="KW-1185">Reference proteome</keyword>
<evidence type="ECO:0000256" key="5">
    <source>
        <dbReference type="ARBA" id="ARBA00022801"/>
    </source>
</evidence>
<name>A0A0R2HYQ1_CARDV</name>
<dbReference type="InterPro" id="IPR036264">
    <property type="entry name" value="Bact_exopeptidase_dim_dom"/>
</dbReference>
<protein>
    <submittedName>
        <fullName evidence="10">Dipeptidase YtjP</fullName>
    </submittedName>
</protein>
<dbReference type="PROSITE" id="PS00759">
    <property type="entry name" value="ARGE_DAPE_CPG2_2"/>
    <property type="match status" value="1"/>
</dbReference>
<dbReference type="Proteomes" id="UP000051658">
    <property type="component" value="Unassembled WGS sequence"/>
</dbReference>
<dbReference type="GO" id="GO:0016805">
    <property type="term" value="F:dipeptidase activity"/>
    <property type="evidence" value="ECO:0007669"/>
    <property type="project" value="UniProtKB-KW"/>
</dbReference>
<feature type="domain" description="Peptidase M20 dimerisation" evidence="9">
    <location>
        <begin position="242"/>
        <end position="347"/>
    </location>
</feature>
<dbReference type="PANTHER" id="PTHR43808:SF31">
    <property type="entry name" value="N-ACETYL-L-CITRULLINE DEACETYLASE"/>
    <property type="match status" value="1"/>
</dbReference>
<dbReference type="GO" id="GO:0008777">
    <property type="term" value="F:acetylornithine deacetylase activity"/>
    <property type="evidence" value="ECO:0007669"/>
    <property type="project" value="TreeGrafter"/>
</dbReference>
<dbReference type="GeneID" id="89589862"/>
<comment type="similarity">
    <text evidence="2">Belongs to the peptidase M20A family.</text>
</comment>
<dbReference type="GO" id="GO:0008270">
    <property type="term" value="F:zinc ion binding"/>
    <property type="evidence" value="ECO:0007669"/>
    <property type="project" value="InterPro"/>
</dbReference>
<dbReference type="GO" id="GO:0006508">
    <property type="term" value="P:proteolysis"/>
    <property type="evidence" value="ECO:0007669"/>
    <property type="project" value="UniProtKB-KW"/>
</dbReference>
<dbReference type="InterPro" id="IPR050072">
    <property type="entry name" value="Peptidase_M20A"/>
</dbReference>
<keyword evidence="7" id="KW-0224">Dipeptidase</keyword>
<dbReference type="PATRIC" id="fig|1449336.4.peg.1740"/>
<dbReference type="SUPFAM" id="SSF53187">
    <property type="entry name" value="Zn-dependent exopeptidases"/>
    <property type="match status" value="1"/>
</dbReference>
<dbReference type="EMBL" id="JQBS01000004">
    <property type="protein sequence ID" value="KRN57611.1"/>
    <property type="molecule type" value="Genomic_DNA"/>
</dbReference>
<evidence type="ECO:0000313" key="11">
    <source>
        <dbReference type="Proteomes" id="UP000051658"/>
    </source>
</evidence>
<sequence length="446" mass="48015">MKSIITKIHQEASTKALARLINHPSVNTSDGTTNPPFGQGIALCLKEALQICKELGMTTYEDPAGFYGFADYGVGSELVAVVCHLDVVPAGDLTLWKTDPFVATIKDGVMYGRGSQDDKGPTIASLFGFKAVVDAGYQFNKRIRFIFSTDEETLWRCMAAYNKKEEQATMGFVPDGSFPLVFAEKGLLQVELIGPGSPNIQLKAGDALNVVPAQARYHGSELIAVMKNLTQLGIDFDSSETEVTVKGKAVHASVAQLGENAINLLAMGLAPAVSHSTLTFLAEQIGKQTNGATLFGEISDDVSGELTFNVGLLNVSDESSTIGIDMRIPVKSDKEALMKQLAKVAESYGLTLKEFDYVPAIYVPKESSLIQTLLKVYREKTGDLTEPMTSGGATLARTMDNLVAFGAHFPESKSLAHQANEGQVLSEMYQAMDIYASAIIELACEK</sequence>
<organism evidence="10 11">
    <name type="scientific">Carnobacterium divergens DSM 20623</name>
    <dbReference type="NCBI Taxonomy" id="1449336"/>
    <lineage>
        <taxon>Bacteria</taxon>
        <taxon>Bacillati</taxon>
        <taxon>Bacillota</taxon>
        <taxon>Bacilli</taxon>
        <taxon>Lactobacillales</taxon>
        <taxon>Carnobacteriaceae</taxon>
        <taxon>Carnobacterium</taxon>
    </lineage>
</organism>
<evidence type="ECO:0000256" key="1">
    <source>
        <dbReference type="ARBA" id="ARBA00001947"/>
    </source>
</evidence>
<evidence type="ECO:0000256" key="3">
    <source>
        <dbReference type="ARBA" id="ARBA00022670"/>
    </source>
</evidence>
<evidence type="ECO:0000256" key="8">
    <source>
        <dbReference type="ARBA" id="ARBA00023049"/>
    </source>
</evidence>
<keyword evidence="3" id="KW-0645">Protease</keyword>
<evidence type="ECO:0000313" key="10">
    <source>
        <dbReference type="EMBL" id="KRN57611.1"/>
    </source>
</evidence>
<dbReference type="GO" id="GO:0008237">
    <property type="term" value="F:metallopeptidase activity"/>
    <property type="evidence" value="ECO:0007669"/>
    <property type="project" value="UniProtKB-KW"/>
</dbReference>
<comment type="cofactor">
    <cofactor evidence="1">
        <name>Zn(2+)</name>
        <dbReference type="ChEBI" id="CHEBI:29105"/>
    </cofactor>
</comment>
<dbReference type="InterPro" id="IPR002933">
    <property type="entry name" value="Peptidase_M20"/>
</dbReference>
<evidence type="ECO:0000256" key="7">
    <source>
        <dbReference type="ARBA" id="ARBA00022997"/>
    </source>
</evidence>
<evidence type="ECO:0000256" key="2">
    <source>
        <dbReference type="ARBA" id="ARBA00006247"/>
    </source>
</evidence>
<proteinExistence type="inferred from homology"/>
<dbReference type="PANTHER" id="PTHR43808">
    <property type="entry name" value="ACETYLORNITHINE DEACETYLASE"/>
    <property type="match status" value="1"/>
</dbReference>
<reference evidence="10 11" key="1">
    <citation type="journal article" date="2015" name="Genome Announc.">
        <title>Expanding the biotechnology potential of lactobacilli through comparative genomics of 213 strains and associated genera.</title>
        <authorList>
            <person name="Sun Z."/>
            <person name="Harris H.M."/>
            <person name="McCann A."/>
            <person name="Guo C."/>
            <person name="Argimon S."/>
            <person name="Zhang W."/>
            <person name="Yang X."/>
            <person name="Jeffery I.B."/>
            <person name="Cooney J.C."/>
            <person name="Kagawa T.F."/>
            <person name="Liu W."/>
            <person name="Song Y."/>
            <person name="Salvetti E."/>
            <person name="Wrobel A."/>
            <person name="Rasinkangas P."/>
            <person name="Parkhill J."/>
            <person name="Rea M.C."/>
            <person name="O'Sullivan O."/>
            <person name="Ritari J."/>
            <person name="Douillard F.P."/>
            <person name="Paul Ross R."/>
            <person name="Yang R."/>
            <person name="Briner A.E."/>
            <person name="Felis G.E."/>
            <person name="de Vos W.M."/>
            <person name="Barrangou R."/>
            <person name="Klaenhammer T.R."/>
            <person name="Caufield P.W."/>
            <person name="Cui Y."/>
            <person name="Zhang H."/>
            <person name="O'Toole P.W."/>
        </authorList>
    </citation>
    <scope>NUCLEOTIDE SEQUENCE [LARGE SCALE GENOMIC DNA]</scope>
    <source>
        <strain evidence="10 11">DSM 20623</strain>
    </source>
</reference>
<accession>A0A0R2HYQ1</accession>
<evidence type="ECO:0000259" key="9">
    <source>
        <dbReference type="Pfam" id="PF07687"/>
    </source>
</evidence>
<keyword evidence="8" id="KW-0482">Metalloprotease</keyword>
<evidence type="ECO:0000256" key="6">
    <source>
        <dbReference type="ARBA" id="ARBA00022833"/>
    </source>
</evidence>